<proteinExistence type="inferred from homology"/>
<evidence type="ECO:0000259" key="11">
    <source>
        <dbReference type="SMART" id="SM00829"/>
    </source>
</evidence>
<dbReference type="InterPro" id="IPR013154">
    <property type="entry name" value="ADH-like_N"/>
</dbReference>
<dbReference type="PANTHER" id="PTHR43981">
    <property type="entry name" value="ENOYL-[ACYL-CARRIER-PROTEIN] REDUCTASE, MITOCHONDRIAL"/>
    <property type="match status" value="1"/>
</dbReference>
<keyword evidence="13" id="KW-1185">Reference proteome</keyword>
<dbReference type="GO" id="GO:0006633">
    <property type="term" value="P:fatty acid biosynthetic process"/>
    <property type="evidence" value="ECO:0007669"/>
    <property type="project" value="UniProtKB-KW"/>
</dbReference>
<dbReference type="Gene3D" id="3.90.180.10">
    <property type="entry name" value="Medium-chain alcohol dehydrogenases, catalytic domain"/>
    <property type="match status" value="1"/>
</dbReference>
<dbReference type="STRING" id="429728.SAMN05216456_2785"/>
<dbReference type="InterPro" id="IPR036291">
    <property type="entry name" value="NAD(P)-bd_dom_sf"/>
</dbReference>
<evidence type="ECO:0000256" key="1">
    <source>
        <dbReference type="ARBA" id="ARBA00010371"/>
    </source>
</evidence>
<dbReference type="Pfam" id="PF00107">
    <property type="entry name" value="ADH_zinc_N"/>
    <property type="match status" value="1"/>
</dbReference>
<dbReference type="OrthoDB" id="9785812at2"/>
<keyword evidence="7" id="KW-0443">Lipid metabolism</keyword>
<sequence length="323" mass="33404">MLSAVYSQFGSPQDVLKTKDVSRPEPGPGQVLVKMLLSPVHNHDLMTISGQYGFKPELPAVPGTEAVGVVEALGSDVTNLKVGQRVAGGADGTWAEYYLANAARLVPVPEGVSDETACQLVSMPLSAKMLLDTLDVEAGDWIVQNAANGAVGKLMAQYGAALGVNVLGLVRRGETVGEMADLGIKNVVATDEEGWQDKARALTNGAPVIRAIDCLGGDGAVQLLSVASDGAELVSFGAMTGRPLKISPSDLLFRGITVKGFWGAKPPVKPERIGQLLGELVKDAAAGKLVLEIEAAYPISEVAAAAKASGEPGRKGKIAIKGT</sequence>
<keyword evidence="4" id="KW-0521">NADP</keyword>
<dbReference type="AlphaFoldDB" id="A0A1I7NRB2"/>
<dbReference type="EMBL" id="FPCK01000003">
    <property type="protein sequence ID" value="SFV37173.1"/>
    <property type="molecule type" value="Genomic_DNA"/>
</dbReference>
<keyword evidence="5" id="KW-0809">Transit peptide</keyword>
<evidence type="ECO:0000313" key="13">
    <source>
        <dbReference type="Proteomes" id="UP000199074"/>
    </source>
</evidence>
<evidence type="ECO:0000256" key="9">
    <source>
        <dbReference type="ARBA" id="ARBA00038963"/>
    </source>
</evidence>
<protein>
    <recommendedName>
        <fullName evidence="9">enoyl-[acyl-carrier-protein] reductase</fullName>
        <ecNumber evidence="9">1.3.1.104</ecNumber>
    </recommendedName>
</protein>
<dbReference type="SMART" id="SM00829">
    <property type="entry name" value="PKS_ER"/>
    <property type="match status" value="1"/>
</dbReference>
<feature type="domain" description="Enoyl reductase (ER)" evidence="11">
    <location>
        <begin position="11"/>
        <end position="320"/>
    </location>
</feature>
<dbReference type="SUPFAM" id="SSF50129">
    <property type="entry name" value="GroES-like"/>
    <property type="match status" value="1"/>
</dbReference>
<dbReference type="PANTHER" id="PTHR43981:SF2">
    <property type="entry name" value="ENOYL-[ACYL-CARRIER-PROTEIN] REDUCTASE, MITOCHONDRIAL"/>
    <property type="match status" value="1"/>
</dbReference>
<name>A0A1I7NRB2_9HYPH</name>
<accession>A0A1I7NRB2</accession>
<dbReference type="Gene3D" id="3.40.50.720">
    <property type="entry name" value="NAD(P)-binding Rossmann-like Domain"/>
    <property type="match status" value="1"/>
</dbReference>
<keyword evidence="2" id="KW-0444">Lipid biosynthesis</keyword>
<evidence type="ECO:0000256" key="2">
    <source>
        <dbReference type="ARBA" id="ARBA00022516"/>
    </source>
</evidence>
<dbReference type="RefSeq" id="WP_092426346.1">
    <property type="nucleotide sequence ID" value="NZ_FPCK01000003.1"/>
</dbReference>
<organism evidence="12 13">
    <name type="scientific">Devosia crocina</name>
    <dbReference type="NCBI Taxonomy" id="429728"/>
    <lineage>
        <taxon>Bacteria</taxon>
        <taxon>Pseudomonadati</taxon>
        <taxon>Pseudomonadota</taxon>
        <taxon>Alphaproteobacteria</taxon>
        <taxon>Hyphomicrobiales</taxon>
        <taxon>Devosiaceae</taxon>
        <taxon>Devosia</taxon>
    </lineage>
</organism>
<comment type="similarity">
    <text evidence="1">Belongs to the zinc-containing alcohol dehydrogenase family. Quinone oxidoreductase subfamily.</text>
</comment>
<dbReference type="CDD" id="cd08292">
    <property type="entry name" value="ETR_like_2"/>
    <property type="match status" value="1"/>
</dbReference>
<evidence type="ECO:0000256" key="7">
    <source>
        <dbReference type="ARBA" id="ARBA00023098"/>
    </source>
</evidence>
<keyword evidence="8" id="KW-0275">Fatty acid biosynthesis</keyword>
<dbReference type="InterPro" id="IPR051034">
    <property type="entry name" value="Mito_Enoyl-ACP_Reductase"/>
</dbReference>
<evidence type="ECO:0000256" key="6">
    <source>
        <dbReference type="ARBA" id="ARBA00023002"/>
    </source>
</evidence>
<dbReference type="EC" id="1.3.1.104" evidence="9"/>
<evidence type="ECO:0000256" key="8">
    <source>
        <dbReference type="ARBA" id="ARBA00023160"/>
    </source>
</evidence>
<evidence type="ECO:0000256" key="3">
    <source>
        <dbReference type="ARBA" id="ARBA00022832"/>
    </source>
</evidence>
<evidence type="ECO:0000313" key="12">
    <source>
        <dbReference type="EMBL" id="SFV37173.1"/>
    </source>
</evidence>
<evidence type="ECO:0000256" key="10">
    <source>
        <dbReference type="ARBA" id="ARBA00048843"/>
    </source>
</evidence>
<dbReference type="Pfam" id="PF08240">
    <property type="entry name" value="ADH_N"/>
    <property type="match status" value="1"/>
</dbReference>
<dbReference type="InterPro" id="IPR013149">
    <property type="entry name" value="ADH-like_C"/>
</dbReference>
<dbReference type="InterPro" id="IPR020843">
    <property type="entry name" value="ER"/>
</dbReference>
<dbReference type="InterPro" id="IPR011032">
    <property type="entry name" value="GroES-like_sf"/>
</dbReference>
<dbReference type="SUPFAM" id="SSF51735">
    <property type="entry name" value="NAD(P)-binding Rossmann-fold domains"/>
    <property type="match status" value="1"/>
</dbReference>
<reference evidence="12 13" key="1">
    <citation type="submission" date="2016-10" db="EMBL/GenBank/DDBJ databases">
        <authorList>
            <person name="de Groot N.N."/>
        </authorList>
    </citation>
    <scope>NUCLEOTIDE SEQUENCE [LARGE SCALE GENOMIC DNA]</scope>
    <source>
        <strain evidence="12 13">IPL20</strain>
    </source>
</reference>
<keyword evidence="3" id="KW-0276">Fatty acid metabolism</keyword>
<evidence type="ECO:0000256" key="4">
    <source>
        <dbReference type="ARBA" id="ARBA00022857"/>
    </source>
</evidence>
<gene>
    <name evidence="12" type="ORF">SAMN05216456_2785</name>
</gene>
<dbReference type="Proteomes" id="UP000199074">
    <property type="component" value="Unassembled WGS sequence"/>
</dbReference>
<evidence type="ECO:0000256" key="5">
    <source>
        <dbReference type="ARBA" id="ARBA00022946"/>
    </source>
</evidence>
<keyword evidence="6" id="KW-0560">Oxidoreductase</keyword>
<comment type="catalytic activity">
    <reaction evidence="10">
        <text>a 2,3-saturated acyl-[ACP] + NADP(+) = a (2E)-enoyl-[ACP] + NADPH + H(+)</text>
        <dbReference type="Rhea" id="RHEA:22564"/>
        <dbReference type="Rhea" id="RHEA-COMP:9925"/>
        <dbReference type="Rhea" id="RHEA-COMP:9926"/>
        <dbReference type="ChEBI" id="CHEBI:15378"/>
        <dbReference type="ChEBI" id="CHEBI:57783"/>
        <dbReference type="ChEBI" id="CHEBI:58349"/>
        <dbReference type="ChEBI" id="CHEBI:78784"/>
        <dbReference type="ChEBI" id="CHEBI:78785"/>
        <dbReference type="EC" id="1.3.1.104"/>
    </reaction>
</comment>
<dbReference type="GO" id="GO:0141148">
    <property type="term" value="F:enoyl-[acyl-carrier-protein] reductase (NADPH) activity"/>
    <property type="evidence" value="ECO:0007669"/>
    <property type="project" value="UniProtKB-EC"/>
</dbReference>